<dbReference type="EMBL" id="JAVDXT010000005">
    <property type="protein sequence ID" value="MDR7379870.1"/>
    <property type="molecule type" value="Genomic_DNA"/>
</dbReference>
<name>A0ABU2CEU4_9BURK</name>
<sequence>MLNFATLTATQKSAATGFFELSNTLFDGLQSLVKLNLQAAKATLQETADTTLAAFQIKDPQELVTLQTNLLKAVPEKATSYLRHVQAIATSSGAEVRQYAEDLGADAKTGFATLVETATQNAPAGTENAVALVKSTVAAATKAIESAQQVAKEATDKAVEAVEAHLDAKA</sequence>
<protein>
    <submittedName>
        <fullName evidence="3">Phasin family protein</fullName>
    </submittedName>
</protein>
<dbReference type="InterPro" id="IPR010127">
    <property type="entry name" value="Phasin_subfam-1"/>
</dbReference>
<organism evidence="3 4">
    <name type="scientific">Rhodoferax ferrireducens</name>
    <dbReference type="NCBI Taxonomy" id="192843"/>
    <lineage>
        <taxon>Bacteria</taxon>
        <taxon>Pseudomonadati</taxon>
        <taxon>Pseudomonadota</taxon>
        <taxon>Betaproteobacteria</taxon>
        <taxon>Burkholderiales</taxon>
        <taxon>Comamonadaceae</taxon>
        <taxon>Rhodoferax</taxon>
    </lineage>
</organism>
<evidence type="ECO:0000256" key="1">
    <source>
        <dbReference type="SAM" id="Coils"/>
    </source>
</evidence>
<reference evidence="3 4" key="1">
    <citation type="submission" date="2023-07" db="EMBL/GenBank/DDBJ databases">
        <title>Sorghum-associated microbial communities from plants grown in Nebraska, USA.</title>
        <authorList>
            <person name="Schachtman D."/>
        </authorList>
    </citation>
    <scope>NUCLEOTIDE SEQUENCE [LARGE SCALE GENOMIC DNA]</scope>
    <source>
        <strain evidence="3 4">BE313</strain>
    </source>
</reference>
<dbReference type="Pfam" id="PF09361">
    <property type="entry name" value="Phasin_2"/>
    <property type="match status" value="1"/>
</dbReference>
<proteinExistence type="predicted"/>
<keyword evidence="4" id="KW-1185">Reference proteome</keyword>
<gene>
    <name evidence="3" type="ORF">J2X19_004566</name>
</gene>
<dbReference type="InterPro" id="IPR018968">
    <property type="entry name" value="Phasin"/>
</dbReference>
<dbReference type="RefSeq" id="WP_310376742.1">
    <property type="nucleotide sequence ID" value="NZ_JAVDXT010000005.1"/>
</dbReference>
<evidence type="ECO:0000313" key="4">
    <source>
        <dbReference type="Proteomes" id="UP001180487"/>
    </source>
</evidence>
<keyword evidence="1" id="KW-0175">Coiled coil</keyword>
<dbReference type="NCBIfam" id="TIGR01841">
    <property type="entry name" value="phasin"/>
    <property type="match status" value="1"/>
</dbReference>
<accession>A0ABU2CEU4</accession>
<feature type="coiled-coil region" evidence="1">
    <location>
        <begin position="137"/>
        <end position="164"/>
    </location>
</feature>
<evidence type="ECO:0000313" key="3">
    <source>
        <dbReference type="EMBL" id="MDR7379870.1"/>
    </source>
</evidence>
<feature type="domain" description="Phasin" evidence="2">
    <location>
        <begin position="7"/>
        <end position="101"/>
    </location>
</feature>
<dbReference type="Proteomes" id="UP001180487">
    <property type="component" value="Unassembled WGS sequence"/>
</dbReference>
<evidence type="ECO:0000259" key="2">
    <source>
        <dbReference type="Pfam" id="PF09361"/>
    </source>
</evidence>
<comment type="caution">
    <text evidence="3">The sequence shown here is derived from an EMBL/GenBank/DDBJ whole genome shotgun (WGS) entry which is preliminary data.</text>
</comment>